<dbReference type="InterPro" id="IPR036116">
    <property type="entry name" value="FN3_sf"/>
</dbReference>
<dbReference type="Gene3D" id="1.25.40.10">
    <property type="entry name" value="Tetratricopeptide repeat domain"/>
    <property type="match status" value="1"/>
</dbReference>
<proteinExistence type="predicted"/>
<dbReference type="AlphaFoldDB" id="A0A1U7NA78"/>
<organism evidence="1 2">
    <name type="scientific">Moorena bouillonii PNG</name>
    <dbReference type="NCBI Taxonomy" id="568701"/>
    <lineage>
        <taxon>Bacteria</taxon>
        <taxon>Bacillati</taxon>
        <taxon>Cyanobacteriota</taxon>
        <taxon>Cyanophyceae</taxon>
        <taxon>Coleofasciculales</taxon>
        <taxon>Coleofasciculaceae</taxon>
        <taxon>Moorena</taxon>
    </lineage>
</organism>
<dbReference type="EMBL" id="MKZS01000001">
    <property type="protein sequence ID" value="OLT62860.1"/>
    <property type="molecule type" value="Genomic_DNA"/>
</dbReference>
<protein>
    <recommendedName>
        <fullName evidence="3">Tetratricopeptide repeat protein</fullName>
    </recommendedName>
</protein>
<dbReference type="RefSeq" id="WP_075905315.1">
    <property type="nucleotide sequence ID" value="NZ_MKZS01000001.1"/>
</dbReference>
<reference evidence="1 2" key="1">
    <citation type="submission" date="2016-10" db="EMBL/GenBank/DDBJ databases">
        <title>Comparative genomics uncovers the prolific and rare metabolic potential of the cyanobacterial genus Moorea.</title>
        <authorList>
            <person name="Leao T."/>
            <person name="Castelao G."/>
            <person name="Korobeynikov A."/>
            <person name="Monroe E.A."/>
            <person name="Podell S."/>
            <person name="Glukhov E."/>
            <person name="Allen E."/>
            <person name="Gerwick W.H."/>
            <person name="Gerwick L."/>
        </authorList>
    </citation>
    <scope>NUCLEOTIDE SEQUENCE [LARGE SCALE GENOMIC DNA]</scope>
    <source>
        <strain evidence="1 2">PNG5-198</strain>
    </source>
</reference>
<keyword evidence="2" id="KW-1185">Reference proteome</keyword>
<sequence>MKNSVFNSKSAIPAVLSLILMGGETPVETNYPVETNPNAIHILLDFTGNVQVKKTQWKQFHPADSGITLNSNDQIKLGSNASVTIYCSNLDQLTVTQPGTYLVYQGCPGGEEIIRLCPECNNDTRRPLGTKEERLQQLPYLISPRNTLVFNESLTLRWNGVSGASQYTVKVGDWERQTNETQIVYDGELNPGEFYEITVVADNGVSSQDEDSDGQYSWFIVLEEEEAKTLQEQVAVIKQQELSQDQEGLILAYFYRGNELNAEAIQVLEGLVKSVSKTTTVYQLLGDIYRQVGLSLMAKEVYGQGLALTKEEENSEVKAMMQRGLAEVEYTLGNRDEAAELLEKAKASYSALGDEIQVEALAKQINKVLERD</sequence>
<name>A0A1U7NA78_9CYAN</name>
<dbReference type="SUPFAM" id="SSF49265">
    <property type="entry name" value="Fibronectin type III"/>
    <property type="match status" value="1"/>
</dbReference>
<gene>
    <name evidence="1" type="ORF">BJP37_31315</name>
</gene>
<evidence type="ECO:0000313" key="2">
    <source>
        <dbReference type="Proteomes" id="UP000186657"/>
    </source>
</evidence>
<evidence type="ECO:0000313" key="1">
    <source>
        <dbReference type="EMBL" id="OLT62860.1"/>
    </source>
</evidence>
<accession>A0A1U7NA78</accession>
<dbReference type="Proteomes" id="UP000186657">
    <property type="component" value="Unassembled WGS sequence"/>
</dbReference>
<dbReference type="InterPro" id="IPR011990">
    <property type="entry name" value="TPR-like_helical_dom_sf"/>
</dbReference>
<evidence type="ECO:0008006" key="3">
    <source>
        <dbReference type="Google" id="ProtNLM"/>
    </source>
</evidence>
<comment type="caution">
    <text evidence="1">The sequence shown here is derived from an EMBL/GenBank/DDBJ whole genome shotgun (WGS) entry which is preliminary data.</text>
</comment>
<dbReference type="SUPFAM" id="SSF48452">
    <property type="entry name" value="TPR-like"/>
    <property type="match status" value="1"/>
</dbReference>